<gene>
    <name evidence="1" type="ORF">E1293_03295</name>
</gene>
<keyword evidence="2" id="KW-1185">Reference proteome</keyword>
<comment type="caution">
    <text evidence="1">The sequence shown here is derived from an EMBL/GenBank/DDBJ whole genome shotgun (WGS) entry which is preliminary data.</text>
</comment>
<protein>
    <submittedName>
        <fullName evidence="1">Uncharacterized protein</fullName>
    </submittedName>
</protein>
<proteinExistence type="predicted"/>
<dbReference type="EMBL" id="SMKY01000008">
    <property type="protein sequence ID" value="TDD90421.1"/>
    <property type="molecule type" value="Genomic_DNA"/>
</dbReference>
<dbReference type="RefSeq" id="WP_165978058.1">
    <property type="nucleotide sequence ID" value="NZ_SMKY01000008.1"/>
</dbReference>
<accession>A0A4R5BTL8</accession>
<organism evidence="1 2">
    <name type="scientific">Actinomadura darangshiensis</name>
    <dbReference type="NCBI Taxonomy" id="705336"/>
    <lineage>
        <taxon>Bacteria</taxon>
        <taxon>Bacillati</taxon>
        <taxon>Actinomycetota</taxon>
        <taxon>Actinomycetes</taxon>
        <taxon>Streptosporangiales</taxon>
        <taxon>Thermomonosporaceae</taxon>
        <taxon>Actinomadura</taxon>
    </lineage>
</organism>
<sequence length="89" mass="9675">MMKDKEPSTTGTCAACRRTFEFDPQSVSTVLIDPDTGLPPGMTVLATLRQATPEAVARSTDEPICPQCVTRAQQFQAESASTPTWDTWP</sequence>
<reference evidence="1 2" key="1">
    <citation type="submission" date="2019-03" db="EMBL/GenBank/DDBJ databases">
        <title>Draft genome sequences of novel Actinobacteria.</title>
        <authorList>
            <person name="Sahin N."/>
            <person name="Ay H."/>
            <person name="Saygin H."/>
        </authorList>
    </citation>
    <scope>NUCLEOTIDE SEQUENCE [LARGE SCALE GENOMIC DNA]</scope>
    <source>
        <strain evidence="1 2">DSM 45941</strain>
    </source>
</reference>
<name>A0A4R5BTL8_9ACTN</name>
<dbReference type="Proteomes" id="UP000295578">
    <property type="component" value="Unassembled WGS sequence"/>
</dbReference>
<evidence type="ECO:0000313" key="2">
    <source>
        <dbReference type="Proteomes" id="UP000295578"/>
    </source>
</evidence>
<evidence type="ECO:0000313" key="1">
    <source>
        <dbReference type="EMBL" id="TDD90421.1"/>
    </source>
</evidence>
<dbReference type="AlphaFoldDB" id="A0A4R5BTL8"/>